<dbReference type="UniPathway" id="UPA00035">
    <property type="reaction ID" value="UER00042"/>
</dbReference>
<keyword evidence="12" id="KW-1185">Reference proteome</keyword>
<evidence type="ECO:0000256" key="5">
    <source>
        <dbReference type="ARBA" id="ARBA00022605"/>
    </source>
</evidence>
<dbReference type="HAMAP" id="MF_00135">
    <property type="entry name" value="PRAI"/>
    <property type="match status" value="1"/>
</dbReference>
<dbReference type="OrthoDB" id="9786954at2"/>
<dbReference type="GO" id="GO:0004640">
    <property type="term" value="F:phosphoribosylanthranilate isomerase activity"/>
    <property type="evidence" value="ECO:0007669"/>
    <property type="project" value="UniProtKB-UniRule"/>
</dbReference>
<dbReference type="EC" id="5.3.1.24" evidence="3 9"/>
<sequence>MKLKVCGLKSPENIEQLTKLNIDFMGFIFFELSKRFVADTLSKEIIKTIPNQIKKIAVFVNARSEDILWTLKDYDSKFNYIQCHGDETPEFCQDLKKMGFGIIKAFQMDEEFDFSQLKAYESVVDYYLFDTSSKNYGGSGQKFDWTLLNKYQGNKPFFLSGGMKPEDVKQLQNFNHPQFYAIDINSRFEDEPGLKNIESIKTFCENLNQTSNINE</sequence>
<comment type="similarity">
    <text evidence="9">Belongs to the TrpF family.</text>
</comment>
<dbReference type="PANTHER" id="PTHR42894">
    <property type="entry name" value="N-(5'-PHOSPHORIBOSYL)ANTHRANILATE ISOMERASE"/>
    <property type="match status" value="1"/>
</dbReference>
<keyword evidence="8 9" id="KW-0413">Isomerase</keyword>
<keyword evidence="6 9" id="KW-0822">Tryptophan biosynthesis</keyword>
<dbReference type="Proteomes" id="UP000285794">
    <property type="component" value="Unassembled WGS sequence"/>
</dbReference>
<gene>
    <name evidence="9" type="primary">trpF</name>
    <name evidence="11" type="ORF">DWB61_15580</name>
</gene>
<dbReference type="InterPro" id="IPR001240">
    <property type="entry name" value="PRAI_dom"/>
</dbReference>
<evidence type="ECO:0000256" key="2">
    <source>
        <dbReference type="ARBA" id="ARBA00004664"/>
    </source>
</evidence>
<comment type="pathway">
    <text evidence="2 9">Amino-acid biosynthesis; L-tryptophan biosynthesis; L-tryptophan from chorismate: step 3/5.</text>
</comment>
<dbReference type="EMBL" id="QQWG01000021">
    <property type="protein sequence ID" value="RRG19330.1"/>
    <property type="molecule type" value="Genomic_DNA"/>
</dbReference>
<reference evidence="11 12" key="1">
    <citation type="submission" date="2018-07" db="EMBL/GenBank/DDBJ databases">
        <title>Draft genome sequence of Ancylomarina sp. M1P.</title>
        <authorList>
            <person name="Yadav S."/>
            <person name="Villanueva L."/>
            <person name="Damste J.S.S."/>
        </authorList>
    </citation>
    <scope>NUCLEOTIDE SEQUENCE [LARGE SCALE GENOMIC DNA]</scope>
    <source>
        <strain evidence="11 12">M1P</strain>
    </source>
</reference>
<dbReference type="SUPFAM" id="SSF51366">
    <property type="entry name" value="Ribulose-phoshate binding barrel"/>
    <property type="match status" value="1"/>
</dbReference>
<name>A0A425XXD5_9BACT</name>
<organism evidence="11 12">
    <name type="scientific">Ancylomarina euxinus</name>
    <dbReference type="NCBI Taxonomy" id="2283627"/>
    <lineage>
        <taxon>Bacteria</taxon>
        <taxon>Pseudomonadati</taxon>
        <taxon>Bacteroidota</taxon>
        <taxon>Bacteroidia</taxon>
        <taxon>Marinilabiliales</taxon>
        <taxon>Marinifilaceae</taxon>
        <taxon>Ancylomarina</taxon>
    </lineage>
</organism>
<evidence type="ECO:0000256" key="6">
    <source>
        <dbReference type="ARBA" id="ARBA00022822"/>
    </source>
</evidence>
<evidence type="ECO:0000256" key="4">
    <source>
        <dbReference type="ARBA" id="ARBA00022272"/>
    </source>
</evidence>
<accession>A0A425XXD5</accession>
<dbReference type="Gene3D" id="3.20.20.70">
    <property type="entry name" value="Aldolase class I"/>
    <property type="match status" value="1"/>
</dbReference>
<dbReference type="CDD" id="cd00405">
    <property type="entry name" value="PRAI"/>
    <property type="match status" value="1"/>
</dbReference>
<dbReference type="InterPro" id="IPR044643">
    <property type="entry name" value="TrpF_fam"/>
</dbReference>
<evidence type="ECO:0000256" key="1">
    <source>
        <dbReference type="ARBA" id="ARBA00001164"/>
    </source>
</evidence>
<evidence type="ECO:0000256" key="3">
    <source>
        <dbReference type="ARBA" id="ARBA00012572"/>
    </source>
</evidence>
<evidence type="ECO:0000313" key="11">
    <source>
        <dbReference type="EMBL" id="RRG19330.1"/>
    </source>
</evidence>
<comment type="caution">
    <text evidence="11">The sequence shown here is derived from an EMBL/GenBank/DDBJ whole genome shotgun (WGS) entry which is preliminary data.</text>
</comment>
<evidence type="ECO:0000256" key="8">
    <source>
        <dbReference type="ARBA" id="ARBA00023235"/>
    </source>
</evidence>
<evidence type="ECO:0000256" key="7">
    <source>
        <dbReference type="ARBA" id="ARBA00023141"/>
    </source>
</evidence>
<comment type="catalytic activity">
    <reaction evidence="1 9">
        <text>N-(5-phospho-beta-D-ribosyl)anthranilate = 1-(2-carboxyphenylamino)-1-deoxy-D-ribulose 5-phosphate</text>
        <dbReference type="Rhea" id="RHEA:21540"/>
        <dbReference type="ChEBI" id="CHEBI:18277"/>
        <dbReference type="ChEBI" id="CHEBI:58613"/>
        <dbReference type="EC" id="5.3.1.24"/>
    </reaction>
</comment>
<feature type="domain" description="N-(5'phosphoribosyl) anthranilate isomerase (PRAI)" evidence="10">
    <location>
        <begin position="4"/>
        <end position="206"/>
    </location>
</feature>
<dbReference type="Pfam" id="PF00697">
    <property type="entry name" value="PRAI"/>
    <property type="match status" value="1"/>
</dbReference>
<dbReference type="RefSeq" id="WP_125031812.1">
    <property type="nucleotide sequence ID" value="NZ_JAPXVP010000018.1"/>
</dbReference>
<evidence type="ECO:0000256" key="9">
    <source>
        <dbReference type="HAMAP-Rule" id="MF_00135"/>
    </source>
</evidence>
<dbReference type="AlphaFoldDB" id="A0A425XXD5"/>
<dbReference type="PANTHER" id="PTHR42894:SF1">
    <property type="entry name" value="N-(5'-PHOSPHORIBOSYL)ANTHRANILATE ISOMERASE"/>
    <property type="match status" value="1"/>
</dbReference>
<keyword evidence="5 9" id="KW-0028">Amino-acid biosynthesis</keyword>
<dbReference type="GO" id="GO:0000162">
    <property type="term" value="P:L-tryptophan biosynthetic process"/>
    <property type="evidence" value="ECO:0007669"/>
    <property type="project" value="UniProtKB-UniRule"/>
</dbReference>
<protein>
    <recommendedName>
        <fullName evidence="4 9">N-(5'-phosphoribosyl)anthranilate isomerase</fullName>
        <shortName evidence="9">PRAI</shortName>
        <ecNumber evidence="3 9">5.3.1.24</ecNumber>
    </recommendedName>
</protein>
<evidence type="ECO:0000259" key="10">
    <source>
        <dbReference type="Pfam" id="PF00697"/>
    </source>
</evidence>
<evidence type="ECO:0000313" key="12">
    <source>
        <dbReference type="Proteomes" id="UP000285794"/>
    </source>
</evidence>
<proteinExistence type="inferred from homology"/>
<dbReference type="InterPro" id="IPR013785">
    <property type="entry name" value="Aldolase_TIM"/>
</dbReference>
<keyword evidence="7 9" id="KW-0057">Aromatic amino acid biosynthesis</keyword>
<dbReference type="InterPro" id="IPR011060">
    <property type="entry name" value="RibuloseP-bd_barrel"/>
</dbReference>